<dbReference type="CDD" id="cd02440">
    <property type="entry name" value="AdoMet_MTases"/>
    <property type="match status" value="1"/>
</dbReference>
<gene>
    <name evidence="2" type="ORF">DXX99_01740</name>
</gene>
<feature type="domain" description="Glycosyltransferase 2-like" evidence="1">
    <location>
        <begin position="241"/>
        <end position="363"/>
    </location>
</feature>
<dbReference type="PANTHER" id="PTHR43179:SF7">
    <property type="entry name" value="RHAMNOSYLTRANSFERASE WBBL"/>
    <property type="match status" value="1"/>
</dbReference>
<name>A0A3D8P8H0_9THEO</name>
<evidence type="ECO:0000313" key="2">
    <source>
        <dbReference type="EMBL" id="RDV84791.1"/>
    </source>
</evidence>
<feature type="domain" description="Glycosyltransferase 2-like" evidence="1">
    <location>
        <begin position="923"/>
        <end position="1095"/>
    </location>
</feature>
<dbReference type="SUPFAM" id="SSF53448">
    <property type="entry name" value="Nucleotide-diphospho-sugar transferases"/>
    <property type="match status" value="2"/>
</dbReference>
<keyword evidence="2" id="KW-0808">Transferase</keyword>
<dbReference type="Gene3D" id="3.90.550.10">
    <property type="entry name" value="Spore Coat Polysaccharide Biosynthesis Protein SpsA, Chain A"/>
    <property type="match status" value="2"/>
</dbReference>
<dbReference type="InterPro" id="IPR001173">
    <property type="entry name" value="Glyco_trans_2-like"/>
</dbReference>
<dbReference type="EMBL" id="QSLN01000001">
    <property type="protein sequence ID" value="RDV84791.1"/>
    <property type="molecule type" value="Genomic_DNA"/>
</dbReference>
<dbReference type="SUPFAM" id="SSF53335">
    <property type="entry name" value="S-adenosyl-L-methionine-dependent methyltransferases"/>
    <property type="match status" value="1"/>
</dbReference>
<sequence length="1340" mass="150603">MISNSRLCEGYYHKIRPEILTRIPHWARTVLDVGCGAGMLGKALKERNPEVVVHGVEILPQVAAEAEQILDKVIVGNIEKLSLEPPPGGFDVIVLADVLEHLTDPWGVVEKLASLLSKRGLMVVSLPNLRNFMEIKSISDGSWQYRSEGIFDRDHLRFFTAATARKMLEEAGLKICETAFVPDVRFAFPPNPSRLPRNIKLGRLAMQHVSDRELMELSALQIILVARRAVWDKSPDEPEVSIVIVNWNGLACLERCLNSIRANSGDRISYEVIVVDNGSTDGSREFLQELSWVRLLPLERNLGFGPAANLGAEMARGRYLVFLNNDTEPQPGWLEALLEAADPPQVGAVGAMLLYPDGRLQEAGGIVFQDGSAWNYGRGHAPDLPEFNERRDVDYCSAAALLVKAEAFWAAGAFDPLYAPAYYEDTDLCFSLRARGWRVVFEPKARVIHLEGATAGRDLSSGFKRYQVINREKFYQKWRQELSRQWPPLLEVVPLAVRRVPPLRILIVEHVPPVYDRASGSQRLLQLIQLMLEEGHTLGFFCYCSWRMDEYLDMLQRMGVDVAYGAEWPVNNAGEQEEIKRKLLGFALDFRPDVVWFHTYQTAEAFMEPLRALFPEARMVTDSCDLHFLREKRMAEINGISSSKSGWQDTQRRELAVYAKSDVVVAITGKEKELLDTLVKTTPVVVIPNIHEPWPQTPDFVERNGLLFVGNFFHTPNVDAIHWFLDEIWPLLVTSDPSLTFTVVGNAPPPSLKSRAQTAPGNVVVTGYVPEMEPYLRSARVAVVPLRYGAGMKGKIGEALAAGLPVVTTPVGAEGMDLEDGVHVLIADTAEAFAAAVQRLYQDKALWEKLSQNGRACIQTRYSFDKVRFDLRKALLQALQVSPKPGKNVEGNTYLLQQRVNRAREDKVDRGVYCFSSEKELISVVMPVYGDIGPTRVSVDALFKFTNYPIELILVDNSGSREMAEFLEDVVAKHREKVKVIKPGDNLGYPLGCNLGLAVAEGNYLVVMNNDVVVSPYWASYLLAAFAANPRLGIVGPCTNYAAGFQGTNLSPPDLASFPDWAARWHRERAGKLTVVNRLIGFLWMMKRELLEEIGGFDPLFGTGNFEDDDYCLRAQLAGYRLAVAEDVFVHHYGSHSFRKQPESYMRLLKTNRLLFQGKWEVEFKGGSYNPEEVLKRAWGREELFVPLDFSAIFSPQVEPLDLGGENKPFRFLCIPDPSDKEDSWLKLAKEFLTSPVASREASLIIWVEPPLKSWLVEVLSRLQYLARREGIDLEKAQADIVIEARRLPSCQRGRVYRAATHFVSLPGVRQAATLREARACGLEILELEEALQRLKRWKA</sequence>
<evidence type="ECO:0000313" key="3">
    <source>
        <dbReference type="Proteomes" id="UP000256329"/>
    </source>
</evidence>
<comment type="caution">
    <text evidence="2">The sequence shown here is derived from an EMBL/GenBank/DDBJ whole genome shotgun (WGS) entry which is preliminary data.</text>
</comment>
<evidence type="ECO:0000259" key="1">
    <source>
        <dbReference type="Pfam" id="PF00535"/>
    </source>
</evidence>
<dbReference type="PANTHER" id="PTHR43179">
    <property type="entry name" value="RHAMNOSYLTRANSFERASE WBBL"/>
    <property type="match status" value="1"/>
</dbReference>
<dbReference type="Pfam" id="PF13489">
    <property type="entry name" value="Methyltransf_23"/>
    <property type="match status" value="1"/>
</dbReference>
<dbReference type="Pfam" id="PF00535">
    <property type="entry name" value="Glycos_transf_2"/>
    <property type="match status" value="2"/>
</dbReference>
<organism evidence="2 3">
    <name type="scientific">Ammonifex thiophilus</name>
    <dbReference type="NCBI Taxonomy" id="444093"/>
    <lineage>
        <taxon>Bacteria</taxon>
        <taxon>Bacillati</taxon>
        <taxon>Bacillota</taxon>
        <taxon>Clostridia</taxon>
        <taxon>Thermoanaerobacterales</taxon>
        <taxon>Thermoanaerobacteraceae</taxon>
        <taxon>Ammonifex</taxon>
    </lineage>
</organism>
<accession>A0A3D8P8H0</accession>
<reference evidence="2 3" key="1">
    <citation type="submission" date="2018-08" db="EMBL/GenBank/DDBJ databases">
        <title>Form III RuBisCO-mediated autotrophy in Thermodesulfobium bacteria.</title>
        <authorList>
            <person name="Toshchakov S.V."/>
            <person name="Kublanov I.V."/>
            <person name="Frolov E."/>
            <person name="Bonch-Osmolovskaya E.A."/>
            <person name="Tourova T.P."/>
            <person name="Chernych N.A."/>
            <person name="Lebedinsky A.V."/>
        </authorList>
    </citation>
    <scope>NUCLEOTIDE SEQUENCE [LARGE SCALE GENOMIC DNA]</scope>
    <source>
        <strain evidence="2 3">SR</strain>
    </source>
</reference>
<dbReference type="RefSeq" id="WP_115791785.1">
    <property type="nucleotide sequence ID" value="NZ_QSLN01000001.1"/>
</dbReference>
<dbReference type="GO" id="GO:0016740">
    <property type="term" value="F:transferase activity"/>
    <property type="evidence" value="ECO:0007669"/>
    <property type="project" value="UniProtKB-KW"/>
</dbReference>
<dbReference type="Proteomes" id="UP000256329">
    <property type="component" value="Unassembled WGS sequence"/>
</dbReference>
<dbReference type="Pfam" id="PF13692">
    <property type="entry name" value="Glyco_trans_1_4"/>
    <property type="match status" value="1"/>
</dbReference>
<dbReference type="InterPro" id="IPR029063">
    <property type="entry name" value="SAM-dependent_MTases_sf"/>
</dbReference>
<dbReference type="InterPro" id="IPR029044">
    <property type="entry name" value="Nucleotide-diphossugar_trans"/>
</dbReference>
<proteinExistence type="predicted"/>
<dbReference type="OrthoDB" id="396512at2"/>
<dbReference type="CDD" id="cd04186">
    <property type="entry name" value="GT_2_like_c"/>
    <property type="match status" value="2"/>
</dbReference>
<dbReference type="CDD" id="cd03801">
    <property type="entry name" value="GT4_PimA-like"/>
    <property type="match status" value="1"/>
</dbReference>
<dbReference type="SUPFAM" id="SSF53756">
    <property type="entry name" value="UDP-Glycosyltransferase/glycogen phosphorylase"/>
    <property type="match status" value="1"/>
</dbReference>
<dbReference type="Gene3D" id="3.40.50.150">
    <property type="entry name" value="Vaccinia Virus protein VP39"/>
    <property type="match status" value="1"/>
</dbReference>
<protein>
    <submittedName>
        <fullName evidence="2">Glycosyltransferase</fullName>
    </submittedName>
</protein>
<dbReference type="Gene3D" id="3.40.50.2000">
    <property type="entry name" value="Glycogen Phosphorylase B"/>
    <property type="match status" value="1"/>
</dbReference>
<keyword evidence="3" id="KW-1185">Reference proteome</keyword>